<comment type="function">
    <text evidence="1 17">Catalyzes the reversible hydration of cis-homoaconitate to (2R,3S)-homoisocitrate, a step in the alpha-aminoadipate pathway for lysine biosynthesis.</text>
</comment>
<keyword evidence="10 17" id="KW-0408">Iron</keyword>
<evidence type="ECO:0000256" key="10">
    <source>
        <dbReference type="ARBA" id="ARBA00023004"/>
    </source>
</evidence>
<dbReference type="InterPro" id="IPR015928">
    <property type="entry name" value="Aconitase/3IPM_dehydase_swvl"/>
</dbReference>
<evidence type="ECO:0000256" key="7">
    <source>
        <dbReference type="ARBA" id="ARBA00022605"/>
    </source>
</evidence>
<comment type="caution">
    <text evidence="22">The sequence shown here is derived from an EMBL/GenBank/DDBJ whole genome shotgun (WGS) entry which is preliminary data.</text>
</comment>
<evidence type="ECO:0000256" key="13">
    <source>
        <dbReference type="ARBA" id="ARBA00023154"/>
    </source>
</evidence>
<feature type="chain" id="PRO_5034933540" description="Homoaconitase, mitochondrial" evidence="19">
    <location>
        <begin position="18"/>
        <end position="794"/>
    </location>
</feature>
<sequence length="794" mass="85575">MALSRMRLLLAARRVTALECRAAPAIRLGLSTTRYAQFNTRPSLNTTEAFHSQLEDASTISLLSYLKTKPRVPQTLTEKIVQKYAVNLPEGKLVQAGDYVSIQPRHLLTHDNTWPVATKVQNRSESNLKKYRLIEEFAKAQGVDFYPAGRGIGLRDQIMCEEGYAWPGTLCVASDSHSNHYGGIGCLGTAVVRTDAASIWATGKTWWQIPPIAKVTFTGVLPKGVTGKDVIVALAGLFSNDEVLNHAIEFAGSEETMRSLPIDSRLTIANMTTEWSALSGLFPIDTQLANWLRGRASSAAILQTDPIAAVNSRFTHEAIEELFTNKLEADKGAKYAKELYLNLSTLSPYVSGPNSVKVATPLAELEALDIKVDKAYLVSCTNSRASDIAAAAKVFKDAAGKNGGKIPKIADSVQMYIAAASMLEQHAAESANDWQTLIEAGAQPLPAGCGPCIGLGTGLLEPGEVGISASNRNFKGRMGSTEAKAYLGSPEVVAASALSGKLSGTGVYKQEDGYDGVDFGFGDGMKEEDRMLTAEQAMDKVINQLDSMLASAEQEFGEETEAVPEDRDAKVDILPGFPEKISGEIVFLDADNINTDGIYPGSMTYQDNVSKEDMAQACMKNYDPEFKHIARAGDIIVTGRNFGCGSSREQAATAILAKGIPLVVARSLGNIFSRNSINNALISLEVPQVLERLREAFPADLKPQSSGSGIVEPSLNRESLDSPTSSPLKENEKTLTRRTGWTLTWNVREARVEIVESSGKSWSVKTGAIPPSVQEIIARGGLENWVKSQLATSS</sequence>
<evidence type="ECO:0000256" key="2">
    <source>
        <dbReference type="ARBA" id="ARBA00004173"/>
    </source>
</evidence>
<dbReference type="CDD" id="cd01674">
    <property type="entry name" value="Homoaconitase_Swivel"/>
    <property type="match status" value="1"/>
</dbReference>
<evidence type="ECO:0000259" key="20">
    <source>
        <dbReference type="Pfam" id="PF00330"/>
    </source>
</evidence>
<keyword evidence="8 17" id="KW-0479">Metal-binding</keyword>
<dbReference type="GO" id="GO:0046872">
    <property type="term" value="F:metal ion binding"/>
    <property type="evidence" value="ECO:0007669"/>
    <property type="project" value="UniProtKB-UniRule"/>
</dbReference>
<dbReference type="FunFam" id="3.30.499.10:FF:000013">
    <property type="entry name" value="Homoaconitase, mitochondrial"/>
    <property type="match status" value="1"/>
</dbReference>
<dbReference type="InterPro" id="IPR015931">
    <property type="entry name" value="Acnase/IPM_dHydase_lsu_aba_1/3"/>
</dbReference>
<evidence type="ECO:0000313" key="22">
    <source>
        <dbReference type="EMBL" id="CAF9931573.1"/>
    </source>
</evidence>
<comment type="cofactor">
    <cofactor evidence="17">
        <name>[4Fe-4S] cluster</name>
        <dbReference type="ChEBI" id="CHEBI:49883"/>
    </cofactor>
    <text evidence="17">Binds 1 [4Fe-4S] cluster per subunit.</text>
</comment>
<dbReference type="InterPro" id="IPR018136">
    <property type="entry name" value="Aconitase_4Fe-4S_BS"/>
</dbReference>
<keyword evidence="23" id="KW-1185">Reference proteome</keyword>
<evidence type="ECO:0000256" key="8">
    <source>
        <dbReference type="ARBA" id="ARBA00022723"/>
    </source>
</evidence>
<dbReference type="SUPFAM" id="SSF52016">
    <property type="entry name" value="LeuD/IlvD-like"/>
    <property type="match status" value="1"/>
</dbReference>
<comment type="catalytic activity">
    <reaction evidence="15 17">
        <text>(2R,3S)-homoisocitrate = cis-homoaconitate + H2O</text>
        <dbReference type="Rhea" id="RHEA:15485"/>
        <dbReference type="ChEBI" id="CHEBI:15377"/>
        <dbReference type="ChEBI" id="CHEBI:15404"/>
        <dbReference type="ChEBI" id="CHEBI:58174"/>
        <dbReference type="EC" id="4.2.1.36"/>
    </reaction>
</comment>
<keyword evidence="19" id="KW-0732">Signal</keyword>
<dbReference type="InterPro" id="IPR039386">
    <property type="entry name" value="Homoaconitase_swivel"/>
</dbReference>
<dbReference type="EC" id="4.2.1.36" evidence="5 17"/>
<dbReference type="GO" id="GO:0005739">
    <property type="term" value="C:mitochondrion"/>
    <property type="evidence" value="ECO:0007669"/>
    <property type="project" value="UniProtKB-SubCell"/>
</dbReference>
<feature type="domain" description="Aconitase A/isopropylmalate dehydratase small subunit swivel" evidence="21">
    <location>
        <begin position="556"/>
        <end position="688"/>
    </location>
</feature>
<proteinExistence type="inferred from homology"/>
<evidence type="ECO:0000256" key="17">
    <source>
        <dbReference type="RuleBase" id="RU362038"/>
    </source>
</evidence>
<dbReference type="Pfam" id="PF00694">
    <property type="entry name" value="Aconitase_C"/>
    <property type="match status" value="1"/>
</dbReference>
<dbReference type="PROSITE" id="PS00450">
    <property type="entry name" value="ACONITASE_1"/>
    <property type="match status" value="1"/>
</dbReference>
<accession>A0A8H3G1S1</accession>
<dbReference type="AlphaFoldDB" id="A0A8H3G1S1"/>
<evidence type="ECO:0000256" key="1">
    <source>
        <dbReference type="ARBA" id="ARBA00003422"/>
    </source>
</evidence>
<evidence type="ECO:0000256" key="19">
    <source>
        <dbReference type="SAM" id="SignalP"/>
    </source>
</evidence>
<dbReference type="GO" id="GO:0051539">
    <property type="term" value="F:4 iron, 4 sulfur cluster binding"/>
    <property type="evidence" value="ECO:0007669"/>
    <property type="project" value="UniProtKB-UniRule"/>
</dbReference>
<feature type="region of interest" description="Disordered" evidence="18">
    <location>
        <begin position="701"/>
        <end position="733"/>
    </location>
</feature>
<evidence type="ECO:0000256" key="11">
    <source>
        <dbReference type="ARBA" id="ARBA00023014"/>
    </source>
</evidence>
<dbReference type="SUPFAM" id="SSF53732">
    <property type="entry name" value="Aconitase iron-sulfur domain"/>
    <property type="match status" value="1"/>
</dbReference>
<keyword evidence="14 17" id="KW-0456">Lyase</keyword>
<evidence type="ECO:0000256" key="14">
    <source>
        <dbReference type="ARBA" id="ARBA00023239"/>
    </source>
</evidence>
<dbReference type="Proteomes" id="UP000664169">
    <property type="component" value="Unassembled WGS sequence"/>
</dbReference>
<dbReference type="GO" id="GO:0019878">
    <property type="term" value="P:lysine biosynthetic process via aminoadipic acid"/>
    <property type="evidence" value="ECO:0007669"/>
    <property type="project" value="UniProtKB-UniRule"/>
</dbReference>
<evidence type="ECO:0000256" key="9">
    <source>
        <dbReference type="ARBA" id="ARBA00022946"/>
    </source>
</evidence>
<dbReference type="Gene3D" id="3.20.19.10">
    <property type="entry name" value="Aconitase, domain 4"/>
    <property type="match status" value="1"/>
</dbReference>
<name>A0A8H3G1S1_9LECA</name>
<evidence type="ECO:0000256" key="18">
    <source>
        <dbReference type="SAM" id="MobiDB-lite"/>
    </source>
</evidence>
<dbReference type="OrthoDB" id="10262323at2759"/>
<dbReference type="GO" id="GO:0004409">
    <property type="term" value="F:homoaconitate hydratase activity"/>
    <property type="evidence" value="ECO:0007669"/>
    <property type="project" value="UniProtKB-UniRule"/>
</dbReference>
<dbReference type="EMBL" id="CAJPDQ010000039">
    <property type="protein sequence ID" value="CAF9931573.1"/>
    <property type="molecule type" value="Genomic_DNA"/>
</dbReference>
<dbReference type="PANTHER" id="PTHR43822:SF2">
    <property type="entry name" value="HOMOACONITASE, MITOCHONDRIAL"/>
    <property type="match status" value="1"/>
</dbReference>
<dbReference type="InterPro" id="IPR050067">
    <property type="entry name" value="IPM_dehydratase_rel_enz"/>
</dbReference>
<dbReference type="InterPro" id="IPR004418">
    <property type="entry name" value="Homoaconitase_mito"/>
</dbReference>
<dbReference type="PRINTS" id="PR00415">
    <property type="entry name" value="ACONITASE"/>
</dbReference>
<evidence type="ECO:0000256" key="12">
    <source>
        <dbReference type="ARBA" id="ARBA00023128"/>
    </source>
</evidence>
<dbReference type="PROSITE" id="PS01244">
    <property type="entry name" value="ACONITASE_2"/>
    <property type="match status" value="1"/>
</dbReference>
<feature type="signal peptide" evidence="19">
    <location>
        <begin position="1"/>
        <end position="17"/>
    </location>
</feature>
<evidence type="ECO:0000256" key="4">
    <source>
        <dbReference type="ARBA" id="ARBA00007185"/>
    </source>
</evidence>
<dbReference type="PANTHER" id="PTHR43822">
    <property type="entry name" value="HOMOACONITASE, MITOCHONDRIAL-RELATED"/>
    <property type="match status" value="1"/>
</dbReference>
<evidence type="ECO:0000256" key="3">
    <source>
        <dbReference type="ARBA" id="ARBA00005106"/>
    </source>
</evidence>
<comment type="pathway">
    <text evidence="3 17">Amino-acid biosynthesis; L-lysine biosynthesis via AAA pathway; L-alpha-aminoadipate from 2-oxoglutarate: step 3/5.</text>
</comment>
<feature type="domain" description="Aconitase/3-isopropylmalate dehydratase large subunit alpha/beta/alpha" evidence="20">
    <location>
        <begin position="116"/>
        <end position="500"/>
    </location>
</feature>
<dbReference type="Pfam" id="PF00330">
    <property type="entry name" value="Aconitase"/>
    <property type="match status" value="1"/>
</dbReference>
<evidence type="ECO:0000256" key="5">
    <source>
        <dbReference type="ARBA" id="ARBA00012022"/>
    </source>
</evidence>
<evidence type="ECO:0000256" key="6">
    <source>
        <dbReference type="ARBA" id="ARBA00021560"/>
    </source>
</evidence>
<protein>
    <recommendedName>
        <fullName evidence="6 17">Homoaconitase, mitochondrial</fullName>
        <ecNumber evidence="5 17">4.2.1.36</ecNumber>
    </recommendedName>
    <alternativeName>
        <fullName evidence="16 17">Homoaconitate hydratase</fullName>
    </alternativeName>
</protein>
<reference evidence="22" key="1">
    <citation type="submission" date="2021-03" db="EMBL/GenBank/DDBJ databases">
        <authorList>
            <person name="Tagirdzhanova G."/>
        </authorList>
    </citation>
    <scope>NUCLEOTIDE SEQUENCE</scope>
</reference>
<dbReference type="UniPathway" id="UPA00033">
    <property type="reaction ID" value="UER01027"/>
</dbReference>
<organism evidence="22 23">
    <name type="scientific">Gomphillus americanus</name>
    <dbReference type="NCBI Taxonomy" id="1940652"/>
    <lineage>
        <taxon>Eukaryota</taxon>
        <taxon>Fungi</taxon>
        <taxon>Dikarya</taxon>
        <taxon>Ascomycota</taxon>
        <taxon>Pezizomycotina</taxon>
        <taxon>Lecanoromycetes</taxon>
        <taxon>OSLEUM clade</taxon>
        <taxon>Ostropomycetidae</taxon>
        <taxon>Ostropales</taxon>
        <taxon>Graphidaceae</taxon>
        <taxon>Gomphilloideae</taxon>
        <taxon>Gomphillus</taxon>
    </lineage>
</organism>
<evidence type="ECO:0000259" key="21">
    <source>
        <dbReference type="Pfam" id="PF00694"/>
    </source>
</evidence>
<dbReference type="Gene3D" id="3.30.499.10">
    <property type="entry name" value="Aconitase, domain 3"/>
    <property type="match status" value="2"/>
</dbReference>
<dbReference type="NCBIfam" id="TIGR00139">
    <property type="entry name" value="h_aconitase"/>
    <property type="match status" value="1"/>
</dbReference>
<comment type="subcellular location">
    <subcellularLocation>
        <location evidence="2 17">Mitochondrion</location>
    </subcellularLocation>
</comment>
<keyword evidence="11 17" id="KW-0411">Iron-sulfur</keyword>
<keyword evidence="13 17" id="KW-0457">Lysine biosynthesis</keyword>
<evidence type="ECO:0000313" key="23">
    <source>
        <dbReference type="Proteomes" id="UP000664169"/>
    </source>
</evidence>
<keyword evidence="9 17" id="KW-0809">Transit peptide</keyword>
<dbReference type="InterPro" id="IPR001030">
    <property type="entry name" value="Acoase/IPM_deHydtase_lsu_aba"/>
</dbReference>
<dbReference type="InterPro" id="IPR000573">
    <property type="entry name" value="AconitaseA/IPMdHydase_ssu_swvl"/>
</dbReference>
<evidence type="ECO:0000256" key="15">
    <source>
        <dbReference type="ARBA" id="ARBA00029338"/>
    </source>
</evidence>
<keyword evidence="12 17" id="KW-0496">Mitochondrion</keyword>
<dbReference type="InterPro" id="IPR036008">
    <property type="entry name" value="Aconitase_4Fe-4S_dom"/>
</dbReference>
<evidence type="ECO:0000256" key="16">
    <source>
        <dbReference type="ARBA" id="ARBA00032706"/>
    </source>
</evidence>
<gene>
    <name evidence="22" type="primary">LYS4</name>
    <name evidence="22" type="ORF">GOMPHAMPRED_005950</name>
</gene>
<comment type="similarity">
    <text evidence="4 17">Belongs to the aconitase/IPM isomerase family.</text>
</comment>
<keyword evidence="7 17" id="KW-0028">Amino-acid biosynthesis</keyword>